<accession>A0A918HEU2</accession>
<dbReference type="Proteomes" id="UP000619486">
    <property type="component" value="Unassembled WGS sequence"/>
</dbReference>
<organism evidence="3 4">
    <name type="scientific">Streptomyces purpureus</name>
    <dbReference type="NCBI Taxonomy" id="1951"/>
    <lineage>
        <taxon>Bacteria</taxon>
        <taxon>Bacillati</taxon>
        <taxon>Actinomycetota</taxon>
        <taxon>Actinomycetes</taxon>
        <taxon>Kitasatosporales</taxon>
        <taxon>Streptomycetaceae</taxon>
        <taxon>Streptomyces</taxon>
    </lineage>
</organism>
<name>A0A918HEU2_9ACTN</name>
<reference evidence="3" key="2">
    <citation type="submission" date="2020-09" db="EMBL/GenBank/DDBJ databases">
        <authorList>
            <person name="Sun Q."/>
            <person name="Ohkuma M."/>
        </authorList>
    </citation>
    <scope>NUCLEOTIDE SEQUENCE</scope>
    <source>
        <strain evidence="3">JCM 3172</strain>
    </source>
</reference>
<evidence type="ECO:0000256" key="1">
    <source>
        <dbReference type="SAM" id="MobiDB-lite"/>
    </source>
</evidence>
<proteinExistence type="predicted"/>
<feature type="signal peptide" evidence="2">
    <location>
        <begin position="1"/>
        <end position="25"/>
    </location>
</feature>
<feature type="region of interest" description="Disordered" evidence="1">
    <location>
        <begin position="67"/>
        <end position="87"/>
    </location>
</feature>
<evidence type="ECO:0000256" key="2">
    <source>
        <dbReference type="SAM" id="SignalP"/>
    </source>
</evidence>
<keyword evidence="2" id="KW-0732">Signal</keyword>
<reference evidence="3" key="1">
    <citation type="journal article" date="2014" name="Int. J. Syst. Evol. Microbiol.">
        <title>Complete genome sequence of Corynebacterium casei LMG S-19264T (=DSM 44701T), isolated from a smear-ripened cheese.</title>
        <authorList>
            <consortium name="US DOE Joint Genome Institute (JGI-PGF)"/>
            <person name="Walter F."/>
            <person name="Albersmeier A."/>
            <person name="Kalinowski J."/>
            <person name="Ruckert C."/>
        </authorList>
    </citation>
    <scope>NUCLEOTIDE SEQUENCE</scope>
    <source>
        <strain evidence="3">JCM 3172</strain>
    </source>
</reference>
<keyword evidence="4" id="KW-1185">Reference proteome</keyword>
<protein>
    <recommendedName>
        <fullName evidence="5">Secreted protein</fullName>
    </recommendedName>
</protein>
<feature type="chain" id="PRO_5037388135" description="Secreted protein" evidence="2">
    <location>
        <begin position="26"/>
        <end position="87"/>
    </location>
</feature>
<evidence type="ECO:0008006" key="5">
    <source>
        <dbReference type="Google" id="ProtNLM"/>
    </source>
</evidence>
<sequence length="87" mass="8508">MKPTKVAAVVAGSMMALAAAAPAFAAPSVPTSLDGGLDTMTSKPIATEALSSTTDGSVVNTVTDTADNLNESKPNVPLVGGLPIPGK</sequence>
<dbReference type="RefSeq" id="WP_019889038.1">
    <property type="nucleotide sequence ID" value="NZ_BMQQ01000025.1"/>
</dbReference>
<dbReference type="AlphaFoldDB" id="A0A918HEU2"/>
<evidence type="ECO:0000313" key="4">
    <source>
        <dbReference type="Proteomes" id="UP000619486"/>
    </source>
</evidence>
<dbReference type="EMBL" id="BMQQ01000025">
    <property type="protein sequence ID" value="GGT52830.1"/>
    <property type="molecule type" value="Genomic_DNA"/>
</dbReference>
<evidence type="ECO:0000313" key="3">
    <source>
        <dbReference type="EMBL" id="GGT52830.1"/>
    </source>
</evidence>
<comment type="caution">
    <text evidence="3">The sequence shown here is derived from an EMBL/GenBank/DDBJ whole genome shotgun (WGS) entry which is preliminary data.</text>
</comment>
<gene>
    <name evidence="3" type="ORF">GCM10014713_53480</name>
</gene>